<dbReference type="EMBL" id="BAUL01000122">
    <property type="protein sequence ID" value="GAD95340.1"/>
    <property type="molecule type" value="Genomic_DNA"/>
</dbReference>
<organism evidence="3 4">
    <name type="scientific">Byssochlamys spectabilis (strain No. 5 / NBRC 109023)</name>
    <name type="common">Paecilomyces variotii</name>
    <dbReference type="NCBI Taxonomy" id="1356009"/>
    <lineage>
        <taxon>Eukaryota</taxon>
        <taxon>Fungi</taxon>
        <taxon>Dikarya</taxon>
        <taxon>Ascomycota</taxon>
        <taxon>Pezizomycotina</taxon>
        <taxon>Eurotiomycetes</taxon>
        <taxon>Eurotiomycetidae</taxon>
        <taxon>Eurotiales</taxon>
        <taxon>Thermoascaceae</taxon>
        <taxon>Paecilomyces</taxon>
    </lineage>
</organism>
<evidence type="ECO:0000256" key="1">
    <source>
        <dbReference type="SAM" id="MobiDB-lite"/>
    </source>
</evidence>
<feature type="region of interest" description="Disordered" evidence="1">
    <location>
        <begin position="156"/>
        <end position="201"/>
    </location>
</feature>
<dbReference type="HOGENOM" id="CLU_074173_1_0_1"/>
<dbReference type="eggNOG" id="ENOG502SCCN">
    <property type="taxonomic scope" value="Eukaryota"/>
</dbReference>
<dbReference type="PANTHER" id="PTHR40640">
    <property type="entry name" value="ANCHORED GLYCOPROTEIN, PUTATIVE (AFU_ORTHOLOGUE AFUA_8G04860)-RELATED"/>
    <property type="match status" value="1"/>
</dbReference>
<protein>
    <submittedName>
        <fullName evidence="3">GPI anchored protein, putative</fullName>
    </submittedName>
</protein>
<reference evidence="4" key="1">
    <citation type="journal article" date="2014" name="Genome Announc.">
        <title>Draft genome sequence of the formaldehyde-resistant fungus Byssochlamys spectabilis No. 5 (anamorph Paecilomyces variotii No. 5) (NBRC109023).</title>
        <authorList>
            <person name="Oka T."/>
            <person name="Ekino K."/>
            <person name="Fukuda K."/>
            <person name="Nomura Y."/>
        </authorList>
    </citation>
    <scope>NUCLEOTIDE SEQUENCE [LARGE SCALE GENOMIC DNA]</scope>
    <source>
        <strain evidence="4">No. 5 / NBRC 109023</strain>
    </source>
</reference>
<feature type="signal peptide" evidence="2">
    <location>
        <begin position="1"/>
        <end position="19"/>
    </location>
</feature>
<keyword evidence="4" id="KW-1185">Reference proteome</keyword>
<dbReference type="PANTHER" id="PTHR40640:SF1">
    <property type="entry name" value="ANCHORED GLYCOPROTEIN, PUTATIVE (AFU_ORTHOLOGUE AFUA_8G04860)-RELATED"/>
    <property type="match status" value="1"/>
</dbReference>
<dbReference type="Proteomes" id="UP000018001">
    <property type="component" value="Unassembled WGS sequence"/>
</dbReference>
<comment type="caution">
    <text evidence="3">The sequence shown here is derived from an EMBL/GenBank/DDBJ whole genome shotgun (WGS) entry which is preliminary data.</text>
</comment>
<dbReference type="OrthoDB" id="4991875at2759"/>
<feature type="chain" id="PRO_5004736442" evidence="2">
    <location>
        <begin position="20"/>
        <end position="231"/>
    </location>
</feature>
<keyword evidence="2" id="KW-0732">Signal</keyword>
<name>V5HZ78_BYSSN</name>
<gene>
    <name evidence="3" type="ORF">PVAR5_3982</name>
</gene>
<evidence type="ECO:0000256" key="2">
    <source>
        <dbReference type="SAM" id="SignalP"/>
    </source>
</evidence>
<proteinExistence type="predicted"/>
<evidence type="ECO:0000313" key="3">
    <source>
        <dbReference type="EMBL" id="GAD95340.1"/>
    </source>
</evidence>
<dbReference type="AlphaFoldDB" id="V5HZ78"/>
<dbReference type="InParanoid" id="V5HZ78"/>
<sequence length="231" mass="22045">MSVKTFITSSLAIIGLASAQSSVISAFIPDTDPQPLVASIMGNDAAATTYFLTCPAGTDGSDCGMGPGMTLISGPKTAGWMVQVPEEDLYGSIRCSMGGTTTAICTSSMGGSGANFPGVSTETLDASDISLLPVTVTAGSTTPVAASASATVAASGSGATSAAPTGASQASSPEPSASRTSSGSSVSASSTKESGTSTSATSTGAAASLLSADAQMVMGLAAVAAGVVAVM</sequence>
<evidence type="ECO:0000313" key="4">
    <source>
        <dbReference type="Proteomes" id="UP000018001"/>
    </source>
</evidence>
<accession>V5HZ78</accession>